<dbReference type="Proteomes" id="UP000642819">
    <property type="component" value="Unassembled WGS sequence"/>
</dbReference>
<reference evidence="2" key="1">
    <citation type="journal article" date="2019" name="Int. J. Syst. Evol. Microbiol.">
        <title>The Global Catalogue of Microorganisms (GCM) 10K type strain sequencing project: providing services to taxonomists for standard genome sequencing and annotation.</title>
        <authorList>
            <consortium name="The Broad Institute Genomics Platform"/>
            <consortium name="The Broad Institute Genome Sequencing Center for Infectious Disease"/>
            <person name="Wu L."/>
            <person name="Ma J."/>
        </authorList>
    </citation>
    <scope>NUCLEOTIDE SEQUENCE [LARGE SCALE GENOMIC DNA]</scope>
    <source>
        <strain evidence="2">KCTC 19466</strain>
    </source>
</reference>
<sequence>MTDRRQQEWATVRLGPAVVDAPSDWIVERDGSDGVVVLRMPLDETDLGELATTPGFVHPNLVLRYLESPPAAGGVAKTAADELVGALTGSKGSTVLTVAATPINGYPSRTQVIAGIHQRSPYQVDRWFIGVGDAVVEISLTLPAMILPDMVALGGEVACSIRLHPDAEAPPEPAHPAIPESLRDAVLEEHVRGLDTEQDLAPVESIASLLDGADRASLPGSSARIILEAADYLLHADEAGLSARFGSPVRPEILELQELGILTGTALTGKGRQIVSGVAGRGQLSLEGVSAGRTTAGDVWFDGDQATLLLGPTLADLRDGATGHIYVLRELALSVPTILAAWTRNDAAWFVDHSVRLSSANLDERLDGHQPGGGPEDLAAFDRELVGDGLTRWTCAAGGEEAPLIWFGGTGRGPLVPTEDTGDAVRLTTVSALQIHDEISRLAAVAAAQGG</sequence>
<proteinExistence type="predicted"/>
<evidence type="ECO:0000313" key="2">
    <source>
        <dbReference type="Proteomes" id="UP000642819"/>
    </source>
</evidence>
<name>A0ABQ3GI86_9MICC</name>
<dbReference type="EMBL" id="BMXK01000005">
    <property type="protein sequence ID" value="GHD05571.1"/>
    <property type="molecule type" value="Genomic_DNA"/>
</dbReference>
<protein>
    <submittedName>
        <fullName evidence="1">Uncharacterized protein</fullName>
    </submittedName>
</protein>
<evidence type="ECO:0000313" key="1">
    <source>
        <dbReference type="EMBL" id="GHD05571.1"/>
    </source>
</evidence>
<gene>
    <name evidence="1" type="ORF">GCM10008096_14660</name>
</gene>
<comment type="caution">
    <text evidence="1">The sequence shown here is derived from an EMBL/GenBank/DDBJ whole genome shotgun (WGS) entry which is preliminary data.</text>
</comment>
<dbReference type="RefSeq" id="WP_189349479.1">
    <property type="nucleotide sequence ID" value="NZ_BMXK01000005.1"/>
</dbReference>
<accession>A0ABQ3GI86</accession>
<keyword evidence="2" id="KW-1185">Reference proteome</keyword>
<organism evidence="1 2">
    <name type="scientific">Zhihengliuella salsuginis</name>
    <dbReference type="NCBI Taxonomy" id="578222"/>
    <lineage>
        <taxon>Bacteria</taxon>
        <taxon>Bacillati</taxon>
        <taxon>Actinomycetota</taxon>
        <taxon>Actinomycetes</taxon>
        <taxon>Micrococcales</taxon>
        <taxon>Micrococcaceae</taxon>
        <taxon>Zhihengliuella</taxon>
    </lineage>
</organism>